<evidence type="ECO:0000256" key="1">
    <source>
        <dbReference type="SAM" id="MobiDB-lite"/>
    </source>
</evidence>
<organism evidence="2 3">
    <name type="scientific">Toxoplasma gondii GAB2-2007-GAL-DOM2</name>
    <dbReference type="NCBI Taxonomy" id="1130820"/>
    <lineage>
        <taxon>Eukaryota</taxon>
        <taxon>Sar</taxon>
        <taxon>Alveolata</taxon>
        <taxon>Apicomplexa</taxon>
        <taxon>Conoidasida</taxon>
        <taxon>Coccidia</taxon>
        <taxon>Eucoccidiorida</taxon>
        <taxon>Eimeriorina</taxon>
        <taxon>Sarcocystidae</taxon>
        <taxon>Toxoplasma</taxon>
    </lineage>
</organism>
<feature type="region of interest" description="Disordered" evidence="1">
    <location>
        <begin position="255"/>
        <end position="279"/>
    </location>
</feature>
<dbReference type="EMBL" id="AHZU02001651">
    <property type="protein sequence ID" value="KFG30253.1"/>
    <property type="molecule type" value="Genomic_DNA"/>
</dbReference>
<reference evidence="2 3" key="1">
    <citation type="submission" date="2014-02" db="EMBL/GenBank/DDBJ databases">
        <authorList>
            <person name="Sibley D."/>
            <person name="Venepally P."/>
            <person name="Karamycheva S."/>
            <person name="Hadjithomas M."/>
            <person name="Khan A."/>
            <person name="Brunk B."/>
            <person name="Roos D."/>
            <person name="Caler E."/>
            <person name="Lorenzi H."/>
        </authorList>
    </citation>
    <scope>NUCLEOTIDE SEQUENCE [LARGE SCALE GENOMIC DNA]</scope>
    <source>
        <strain evidence="2 3">GAB2-2007-GAL-DOM2</strain>
    </source>
</reference>
<comment type="caution">
    <text evidence="2">The sequence shown here is derived from an EMBL/GenBank/DDBJ whole genome shotgun (WGS) entry which is preliminary data.</text>
</comment>
<gene>
    <name evidence="2" type="ORF">TGDOM2_216120</name>
</gene>
<sequence length="834" mass="90315">MTAQRQSGSTAPLAAKATGSSQKSLDGLPVFCLLHGDNESGPYLPLGMANGDGRLNSAFFYDAKAHVLKEIGLNLHTPTRVYTLPDSCRGLSEGNGCVFRSGTAASIEATGTGKKRSREGLVNSYDALRDEGDPPAESLTCILARGQGLHRLSASERGLGNLALKDDAFLSIEEDIVHVAPLPAIGRAGSKGGSGMQLCLAVTSAATRAPKQTDEQSERQVELRCHLVSCSPFSVLASCTVGQCPLRACHGEGGDQVSSAQRKKGSPGHRNHKNNPSSAYRVGVSNLMLDGGRIHVVLFVGVDADDMDCLYAPLDIVYEDSGFAVRPASPNLAEHGEGDKCDKKLGQVLPPRGVVKSGAGWRVRPCYEPMHEMCAASTSAGSITSRLGSRHAGRLSGEEKLLVTAEDGSEFQVLAYHRPTCSFVPTRRFRRSLPPGDTDGTQRGGVVLLNADLCLEWQWSKSWCKVILRETSWGVPCSSILRLELPASAIGTVPSLLPGSSWNTPPFLVTVLWQTRNAVFSTPLSVPSLRASNTVGALAEVPFNDIDEVNNSKAKRSHQNDDLILAAAVVTDDRDRQLCRSLLHLCHQPSRNGAASVEPNAFLNALRQHKNGRNEIENGICRFLRSGMLPASSSLVSFVIQFELERAAECCCTDPGIHERDIVRLLRWRPEVFLPVVLHRTPHLSKPLLIQAFQELLVQERGQHLVSVLRMLQQLLSWLELYSNAASQQDEQKTEKAPSLDLLLDFVTVLADAELPKSFNEGTNEMEVSGPEHQERVVFSKILRRVHDLMQQEDGAVLRKLEGHLLAVLTSGQALSSGEAAVGHSLVNRVTVSL</sequence>
<feature type="region of interest" description="Disordered" evidence="1">
    <location>
        <begin position="1"/>
        <end position="22"/>
    </location>
</feature>
<dbReference type="OrthoDB" id="329347at2759"/>
<dbReference type="AlphaFoldDB" id="A0A086JDN5"/>
<proteinExistence type="predicted"/>
<feature type="compositionally biased region" description="Basic residues" evidence="1">
    <location>
        <begin position="261"/>
        <end position="273"/>
    </location>
</feature>
<evidence type="ECO:0000313" key="2">
    <source>
        <dbReference type="EMBL" id="KFG30253.1"/>
    </source>
</evidence>
<evidence type="ECO:0000313" key="3">
    <source>
        <dbReference type="Proteomes" id="UP000028837"/>
    </source>
</evidence>
<feature type="compositionally biased region" description="Polar residues" evidence="1">
    <location>
        <begin position="1"/>
        <end position="10"/>
    </location>
</feature>
<protein>
    <submittedName>
        <fullName evidence="2">Uncharacterized protein</fullName>
    </submittedName>
</protein>
<dbReference type="VEuPathDB" id="ToxoDB:TGDOM2_216120"/>
<accession>A0A086JDN5</accession>
<dbReference type="Proteomes" id="UP000028837">
    <property type="component" value="Unassembled WGS sequence"/>
</dbReference>
<name>A0A086JDN5_TOXGO</name>